<dbReference type="EMBL" id="BK015749">
    <property type="protein sequence ID" value="DAE23194.1"/>
    <property type="molecule type" value="Genomic_DNA"/>
</dbReference>
<name>A0A8S5QW43_9CAUD</name>
<reference evidence="1" key="1">
    <citation type="journal article" date="2021" name="Proc. Natl. Acad. Sci. U.S.A.">
        <title>A Catalog of Tens of Thousands of Viruses from Human Metagenomes Reveals Hidden Associations with Chronic Diseases.</title>
        <authorList>
            <person name="Tisza M.J."/>
            <person name="Buck C.B."/>
        </authorList>
    </citation>
    <scope>NUCLEOTIDE SEQUENCE</scope>
    <source>
        <strain evidence="1">CtQNW6</strain>
    </source>
</reference>
<protein>
    <submittedName>
        <fullName evidence="1">Uncharacterized protein</fullName>
    </submittedName>
</protein>
<organism evidence="1">
    <name type="scientific">Siphoviridae sp. ctQNW6</name>
    <dbReference type="NCBI Taxonomy" id="2826328"/>
    <lineage>
        <taxon>Viruses</taxon>
        <taxon>Duplodnaviria</taxon>
        <taxon>Heunggongvirae</taxon>
        <taxon>Uroviricota</taxon>
        <taxon>Caudoviricetes</taxon>
    </lineage>
</organism>
<proteinExistence type="predicted"/>
<accession>A0A8S5QW43</accession>
<evidence type="ECO:0000313" key="1">
    <source>
        <dbReference type="EMBL" id="DAE23194.1"/>
    </source>
</evidence>
<sequence>MPGTAKYSSSRSVERRTDICYSARFNIQTTTDHLIKFADAGSFAASFIAN</sequence>